<reference evidence="8" key="2">
    <citation type="submission" date="2023-05" db="EMBL/GenBank/DDBJ databases">
        <authorList>
            <consortium name="Lawrence Berkeley National Laboratory"/>
            <person name="Steindorff A."/>
            <person name="Hensen N."/>
            <person name="Bonometti L."/>
            <person name="Westerberg I."/>
            <person name="Brannstrom I.O."/>
            <person name="Guillou S."/>
            <person name="Cros-Aarteil S."/>
            <person name="Calhoun S."/>
            <person name="Haridas S."/>
            <person name="Kuo A."/>
            <person name="Mondo S."/>
            <person name="Pangilinan J."/>
            <person name="Riley R."/>
            <person name="Labutti K."/>
            <person name="Andreopoulos B."/>
            <person name="Lipzen A."/>
            <person name="Chen C."/>
            <person name="Yanf M."/>
            <person name="Daum C."/>
            <person name="Ng V."/>
            <person name="Clum A."/>
            <person name="Ohm R."/>
            <person name="Martin F."/>
            <person name="Silar P."/>
            <person name="Natvig D."/>
            <person name="Lalanne C."/>
            <person name="Gautier V."/>
            <person name="Ament-Velasquez S.L."/>
            <person name="Kruys A."/>
            <person name="Hutchinson M.I."/>
            <person name="Powell A.J."/>
            <person name="Barry K."/>
            <person name="Miller A.N."/>
            <person name="Grigoriev I.V."/>
            <person name="Debuchy R."/>
            <person name="Gladieux P."/>
            <person name="Thoren M.H."/>
            <person name="Johannesson H."/>
        </authorList>
    </citation>
    <scope>NUCLEOTIDE SEQUENCE</scope>
    <source>
        <strain evidence="8">CBS 538.74</strain>
    </source>
</reference>
<dbReference type="InterPro" id="IPR050857">
    <property type="entry name" value="D-2-hydroxyacid_DH"/>
</dbReference>
<feature type="domain" description="D-isomer specific 2-hydroxyacid dehydrogenase NAD-binding" evidence="7">
    <location>
        <begin position="111"/>
        <end position="222"/>
    </location>
</feature>
<dbReference type="GO" id="GO:0051287">
    <property type="term" value="F:NAD binding"/>
    <property type="evidence" value="ECO:0007669"/>
    <property type="project" value="InterPro"/>
</dbReference>
<proteinExistence type="inferred from homology"/>
<dbReference type="SUPFAM" id="SSF51735">
    <property type="entry name" value="NAD(P)-binding Rossmann-fold domains"/>
    <property type="match status" value="1"/>
</dbReference>
<sequence>NDAEATRLVERLQPFDVISSVRERTAFPGSLLAQLPNLKLLLATGTQWERFDLETARQRGIALVSAPGLGRTDSPGPRRPNIKNGGVHSTTQDKADQMALQVGLSPDDGLENTKVFRAAEKEELFSSADVVSVHCVLSGRSRGIIGRRELDAMKPSSLLVNTSRGPLIDQPALRDTLERGHIQGCAMDVFDIEPLPRDSPWRKRDYWGQDGRSNVLVTPHMGYVDTGLMNTWYGETAENVERWLDGKELLHRLV</sequence>
<protein>
    <submittedName>
        <fullName evidence="8">D-isomer specific 2-hydroxyacid dehydrogenase</fullName>
    </submittedName>
</protein>
<evidence type="ECO:0000259" key="6">
    <source>
        <dbReference type="Pfam" id="PF00389"/>
    </source>
</evidence>
<name>A0AAN6VSR6_9PEZI</name>
<evidence type="ECO:0000313" key="9">
    <source>
        <dbReference type="Proteomes" id="UP001302745"/>
    </source>
</evidence>
<accession>A0AAN6VSR6</accession>
<dbReference type="Proteomes" id="UP001302745">
    <property type="component" value="Unassembled WGS sequence"/>
</dbReference>
<dbReference type="Gene3D" id="3.40.50.720">
    <property type="entry name" value="NAD(P)-binding Rossmann-like Domain"/>
    <property type="match status" value="3"/>
</dbReference>
<keyword evidence="2 4" id="KW-0560">Oxidoreductase</keyword>
<evidence type="ECO:0000313" key="8">
    <source>
        <dbReference type="EMBL" id="KAK4155775.1"/>
    </source>
</evidence>
<comment type="similarity">
    <text evidence="1 4">Belongs to the D-isomer specific 2-hydroxyacid dehydrogenase family.</text>
</comment>
<evidence type="ECO:0000256" key="4">
    <source>
        <dbReference type="RuleBase" id="RU003719"/>
    </source>
</evidence>
<dbReference type="Pfam" id="PF02826">
    <property type="entry name" value="2-Hacid_dh_C"/>
    <property type="match status" value="1"/>
</dbReference>
<dbReference type="SUPFAM" id="SSF52283">
    <property type="entry name" value="Formate/glycerate dehydrogenase catalytic domain-like"/>
    <property type="match status" value="1"/>
</dbReference>
<evidence type="ECO:0000256" key="2">
    <source>
        <dbReference type="ARBA" id="ARBA00023002"/>
    </source>
</evidence>
<dbReference type="AlphaFoldDB" id="A0AAN6VSR6"/>
<evidence type="ECO:0000256" key="5">
    <source>
        <dbReference type="SAM" id="MobiDB-lite"/>
    </source>
</evidence>
<evidence type="ECO:0000256" key="1">
    <source>
        <dbReference type="ARBA" id="ARBA00005854"/>
    </source>
</evidence>
<dbReference type="InterPro" id="IPR036291">
    <property type="entry name" value="NAD(P)-bd_dom_sf"/>
</dbReference>
<keyword evidence="9" id="KW-1185">Reference proteome</keyword>
<feature type="region of interest" description="Disordered" evidence="5">
    <location>
        <begin position="66"/>
        <end position="93"/>
    </location>
</feature>
<dbReference type="PROSITE" id="PS00671">
    <property type="entry name" value="D_2_HYDROXYACID_DH_3"/>
    <property type="match status" value="1"/>
</dbReference>
<evidence type="ECO:0000259" key="7">
    <source>
        <dbReference type="Pfam" id="PF02826"/>
    </source>
</evidence>
<keyword evidence="3" id="KW-0520">NAD</keyword>
<feature type="non-terminal residue" evidence="8">
    <location>
        <position position="1"/>
    </location>
</feature>
<reference evidence="8" key="1">
    <citation type="journal article" date="2023" name="Mol. Phylogenet. Evol.">
        <title>Genome-scale phylogeny and comparative genomics of the fungal order Sordariales.</title>
        <authorList>
            <person name="Hensen N."/>
            <person name="Bonometti L."/>
            <person name="Westerberg I."/>
            <person name="Brannstrom I.O."/>
            <person name="Guillou S."/>
            <person name="Cros-Aarteil S."/>
            <person name="Calhoun S."/>
            <person name="Haridas S."/>
            <person name="Kuo A."/>
            <person name="Mondo S."/>
            <person name="Pangilinan J."/>
            <person name="Riley R."/>
            <person name="LaButti K."/>
            <person name="Andreopoulos B."/>
            <person name="Lipzen A."/>
            <person name="Chen C."/>
            <person name="Yan M."/>
            <person name="Daum C."/>
            <person name="Ng V."/>
            <person name="Clum A."/>
            <person name="Steindorff A."/>
            <person name="Ohm R.A."/>
            <person name="Martin F."/>
            <person name="Silar P."/>
            <person name="Natvig D.O."/>
            <person name="Lalanne C."/>
            <person name="Gautier V."/>
            <person name="Ament-Velasquez S.L."/>
            <person name="Kruys A."/>
            <person name="Hutchinson M.I."/>
            <person name="Powell A.J."/>
            <person name="Barry K."/>
            <person name="Miller A.N."/>
            <person name="Grigoriev I.V."/>
            <person name="Debuchy R."/>
            <person name="Gladieux P."/>
            <person name="Hiltunen Thoren M."/>
            <person name="Johannesson H."/>
        </authorList>
    </citation>
    <scope>NUCLEOTIDE SEQUENCE</scope>
    <source>
        <strain evidence="8">CBS 538.74</strain>
    </source>
</reference>
<dbReference type="PANTHER" id="PTHR42789">
    <property type="entry name" value="D-ISOMER SPECIFIC 2-HYDROXYACID DEHYDROGENASE FAMILY PROTEIN (AFU_ORTHOLOGUE AFUA_6G10090)"/>
    <property type="match status" value="1"/>
</dbReference>
<dbReference type="GO" id="GO:0016616">
    <property type="term" value="F:oxidoreductase activity, acting on the CH-OH group of donors, NAD or NADP as acceptor"/>
    <property type="evidence" value="ECO:0007669"/>
    <property type="project" value="InterPro"/>
</dbReference>
<dbReference type="InterPro" id="IPR029753">
    <property type="entry name" value="D-isomer_DH_CS"/>
</dbReference>
<dbReference type="Pfam" id="PF00389">
    <property type="entry name" value="2-Hacid_dh"/>
    <property type="match status" value="1"/>
</dbReference>
<dbReference type="EMBL" id="MU856881">
    <property type="protein sequence ID" value="KAK4155775.1"/>
    <property type="molecule type" value="Genomic_DNA"/>
</dbReference>
<dbReference type="InterPro" id="IPR006139">
    <property type="entry name" value="D-isomer_2_OHA_DH_cat_dom"/>
</dbReference>
<feature type="domain" description="D-isomer specific 2-hydroxyacid dehydrogenase catalytic" evidence="6">
    <location>
        <begin position="6"/>
        <end position="69"/>
    </location>
</feature>
<comment type="caution">
    <text evidence="8">The sequence shown here is derived from an EMBL/GenBank/DDBJ whole genome shotgun (WGS) entry which is preliminary data.</text>
</comment>
<organism evidence="8 9">
    <name type="scientific">Chaetomidium leptoderma</name>
    <dbReference type="NCBI Taxonomy" id="669021"/>
    <lineage>
        <taxon>Eukaryota</taxon>
        <taxon>Fungi</taxon>
        <taxon>Dikarya</taxon>
        <taxon>Ascomycota</taxon>
        <taxon>Pezizomycotina</taxon>
        <taxon>Sordariomycetes</taxon>
        <taxon>Sordariomycetidae</taxon>
        <taxon>Sordariales</taxon>
        <taxon>Chaetomiaceae</taxon>
        <taxon>Chaetomidium</taxon>
    </lineage>
</organism>
<dbReference type="PANTHER" id="PTHR42789:SF1">
    <property type="entry name" value="D-ISOMER SPECIFIC 2-HYDROXYACID DEHYDROGENASE FAMILY PROTEIN (AFU_ORTHOLOGUE AFUA_6G10090)"/>
    <property type="match status" value="1"/>
</dbReference>
<evidence type="ECO:0000256" key="3">
    <source>
        <dbReference type="ARBA" id="ARBA00023027"/>
    </source>
</evidence>
<gene>
    <name evidence="8" type="ORF">C8A00DRAFT_13254</name>
</gene>
<dbReference type="InterPro" id="IPR006140">
    <property type="entry name" value="D-isomer_DH_NAD-bd"/>
</dbReference>